<dbReference type="InterPro" id="IPR029071">
    <property type="entry name" value="Ubiquitin-like_domsf"/>
</dbReference>
<evidence type="ECO:0000256" key="1">
    <source>
        <dbReference type="ARBA" id="ARBA00004245"/>
    </source>
</evidence>
<dbReference type="Pfam" id="PF09380">
    <property type="entry name" value="FERM_C"/>
    <property type="match status" value="1"/>
</dbReference>
<feature type="domain" description="Tyrosine-protein phosphatase" evidence="9">
    <location>
        <begin position="443"/>
        <end position="690"/>
    </location>
</feature>
<evidence type="ECO:0000256" key="2">
    <source>
        <dbReference type="ARBA" id="ARBA00009649"/>
    </source>
</evidence>
<dbReference type="EMBL" id="DS985243">
    <property type="protein sequence ID" value="EDV26709.1"/>
    <property type="molecule type" value="Genomic_DNA"/>
</dbReference>
<dbReference type="eggNOG" id="KOG0792">
    <property type="taxonomic scope" value="Eukaryota"/>
</dbReference>
<dbReference type="InterPro" id="IPR003595">
    <property type="entry name" value="Tyr_Pase_cat"/>
</dbReference>
<evidence type="ECO:0000256" key="8">
    <source>
        <dbReference type="SAM" id="MobiDB-lite"/>
    </source>
</evidence>
<dbReference type="InterPro" id="IPR011993">
    <property type="entry name" value="PH-like_dom_sf"/>
</dbReference>
<evidence type="ECO:0000256" key="3">
    <source>
        <dbReference type="ARBA" id="ARBA00013064"/>
    </source>
</evidence>
<feature type="compositionally biased region" description="Polar residues" evidence="8">
    <location>
        <begin position="379"/>
        <end position="388"/>
    </location>
</feature>
<dbReference type="PANTHER" id="PTHR45706:SF4">
    <property type="entry name" value="TYROSINE-PROTEIN PHOSPHATASE"/>
    <property type="match status" value="1"/>
</dbReference>
<proteinExistence type="inferred from homology"/>
<dbReference type="InterPro" id="IPR019749">
    <property type="entry name" value="Band_41_domain"/>
</dbReference>
<dbReference type="PROSITE" id="PS00383">
    <property type="entry name" value="TYR_PHOSPHATASE_1"/>
    <property type="match status" value="1"/>
</dbReference>
<evidence type="ECO:0000259" key="11">
    <source>
        <dbReference type="PROSITE" id="PS50057"/>
    </source>
</evidence>
<comment type="similarity">
    <text evidence="2">Belongs to the protein-tyrosine phosphatase family. Non-receptor class subfamily.</text>
</comment>
<dbReference type="Gene3D" id="2.30.29.30">
    <property type="entry name" value="Pleckstrin-homology domain (PH domain)/Phosphotyrosine-binding domain (PTB)"/>
    <property type="match status" value="1"/>
</dbReference>
<feature type="compositionally biased region" description="Low complexity" evidence="8">
    <location>
        <begin position="390"/>
        <end position="405"/>
    </location>
</feature>
<dbReference type="HOGENOM" id="CLU_001645_7_0_1"/>
<dbReference type="PROSITE" id="PS50056">
    <property type="entry name" value="TYR_PHOSPHATASE_2"/>
    <property type="match status" value="1"/>
</dbReference>
<dbReference type="SMART" id="SM01196">
    <property type="entry name" value="FERM_C"/>
    <property type="match status" value="1"/>
</dbReference>
<feature type="domain" description="FERM" evidence="11">
    <location>
        <begin position="20"/>
        <end position="301"/>
    </location>
</feature>
<dbReference type="KEGG" id="tad:TRIADDRAFT_63802"/>
<gene>
    <name evidence="12" type="ORF">TRIADDRAFT_63802</name>
</gene>
<dbReference type="OMA" id="MAMETAF"/>
<keyword evidence="5" id="KW-0378">Hydrolase</keyword>
<dbReference type="SUPFAM" id="SSF52799">
    <property type="entry name" value="(Phosphotyrosine protein) phosphatases II"/>
    <property type="match status" value="1"/>
</dbReference>
<keyword evidence="4" id="KW-0963">Cytoplasm</keyword>
<dbReference type="CDD" id="cd01765">
    <property type="entry name" value="FERM_F0_F1"/>
    <property type="match status" value="1"/>
</dbReference>
<dbReference type="Pfam" id="PF09379">
    <property type="entry name" value="FERM_N"/>
    <property type="match status" value="1"/>
</dbReference>
<dbReference type="PRINTS" id="PR00700">
    <property type="entry name" value="PRTYPHPHTASE"/>
</dbReference>
<feature type="domain" description="Tyrosine specific protein phosphatases" evidence="10">
    <location>
        <begin position="607"/>
        <end position="681"/>
    </location>
</feature>
<reference evidence="12 13" key="1">
    <citation type="journal article" date="2008" name="Nature">
        <title>The Trichoplax genome and the nature of placozoans.</title>
        <authorList>
            <person name="Srivastava M."/>
            <person name="Begovic E."/>
            <person name="Chapman J."/>
            <person name="Putnam N.H."/>
            <person name="Hellsten U."/>
            <person name="Kawashima T."/>
            <person name="Kuo A."/>
            <person name="Mitros T."/>
            <person name="Salamov A."/>
            <person name="Carpenter M.L."/>
            <person name="Signorovitch A.Y."/>
            <person name="Moreno M.A."/>
            <person name="Kamm K."/>
            <person name="Grimwood J."/>
            <person name="Schmutz J."/>
            <person name="Shapiro H."/>
            <person name="Grigoriev I.V."/>
            <person name="Buss L.W."/>
            <person name="Schierwater B."/>
            <person name="Dellaporta S.L."/>
            <person name="Rokhsar D.S."/>
        </authorList>
    </citation>
    <scope>NUCLEOTIDE SEQUENCE [LARGE SCALE GENOMIC DNA]</scope>
    <source>
        <strain evidence="12 13">Grell-BS-1999</strain>
    </source>
</reference>
<dbReference type="Gene3D" id="3.10.20.90">
    <property type="entry name" value="Phosphatidylinositol 3-kinase Catalytic Subunit, Chain A, domain 1"/>
    <property type="match status" value="1"/>
</dbReference>
<dbReference type="CDD" id="cd14473">
    <property type="entry name" value="FERM_B-lobe"/>
    <property type="match status" value="1"/>
</dbReference>
<evidence type="ECO:0000259" key="10">
    <source>
        <dbReference type="PROSITE" id="PS50056"/>
    </source>
</evidence>
<dbReference type="Pfam" id="PF00373">
    <property type="entry name" value="FERM_M"/>
    <property type="match status" value="1"/>
</dbReference>
<dbReference type="Gene3D" id="3.90.190.10">
    <property type="entry name" value="Protein tyrosine phosphatase superfamily"/>
    <property type="match status" value="1"/>
</dbReference>
<dbReference type="InterPro" id="IPR019748">
    <property type="entry name" value="FERM_central"/>
</dbReference>
<dbReference type="InterPro" id="IPR000299">
    <property type="entry name" value="FERM_domain"/>
</dbReference>
<dbReference type="Gene3D" id="1.20.80.10">
    <property type="match status" value="1"/>
</dbReference>
<dbReference type="PROSITE" id="PS50055">
    <property type="entry name" value="TYR_PHOSPHATASE_PTP"/>
    <property type="match status" value="1"/>
</dbReference>
<evidence type="ECO:0000256" key="7">
    <source>
        <dbReference type="ARBA" id="ARBA00023212"/>
    </source>
</evidence>
<dbReference type="OrthoDB" id="5854685at2759"/>
<dbReference type="SMART" id="SM00404">
    <property type="entry name" value="PTPc_motif"/>
    <property type="match status" value="1"/>
</dbReference>
<evidence type="ECO:0000313" key="12">
    <source>
        <dbReference type="EMBL" id="EDV26709.1"/>
    </source>
</evidence>
<dbReference type="InterPro" id="IPR016130">
    <property type="entry name" value="Tyr_Pase_AS"/>
</dbReference>
<comment type="subcellular location">
    <subcellularLocation>
        <location evidence="1">Cytoplasm</location>
        <location evidence="1">Cytoskeleton</location>
    </subcellularLocation>
</comment>
<dbReference type="RefSeq" id="XP_002110705.1">
    <property type="nucleotide sequence ID" value="XM_002110669.1"/>
</dbReference>
<feature type="region of interest" description="Disordered" evidence="8">
    <location>
        <begin position="379"/>
        <end position="438"/>
    </location>
</feature>
<dbReference type="PhylomeDB" id="B3RQJ8"/>
<dbReference type="GO" id="GO:0005856">
    <property type="term" value="C:cytoskeleton"/>
    <property type="evidence" value="ECO:0007669"/>
    <property type="project" value="UniProtKB-SubCell"/>
</dbReference>
<dbReference type="InterPro" id="IPR035963">
    <property type="entry name" value="FERM_2"/>
</dbReference>
<keyword evidence="6" id="KW-0904">Protein phosphatase</keyword>
<evidence type="ECO:0000259" key="9">
    <source>
        <dbReference type="PROSITE" id="PS50055"/>
    </source>
</evidence>
<dbReference type="GeneID" id="6752467"/>
<dbReference type="SUPFAM" id="SSF54236">
    <property type="entry name" value="Ubiquitin-like"/>
    <property type="match status" value="1"/>
</dbReference>
<dbReference type="PANTHER" id="PTHR45706">
    <property type="entry name" value="TYROSINE-PROTEIN PHOSPHATASE"/>
    <property type="match status" value="1"/>
</dbReference>
<dbReference type="Proteomes" id="UP000009022">
    <property type="component" value="Unassembled WGS sequence"/>
</dbReference>
<feature type="compositionally biased region" description="Polar residues" evidence="8">
    <location>
        <begin position="406"/>
        <end position="422"/>
    </location>
</feature>
<dbReference type="FunCoup" id="B3RQJ8">
    <property type="interactions" value="1644"/>
</dbReference>
<dbReference type="InterPro" id="IPR029021">
    <property type="entry name" value="Prot-tyrosine_phosphatase-like"/>
</dbReference>
<dbReference type="InterPro" id="IPR014352">
    <property type="entry name" value="FERM/acyl-CoA-bd_prot_sf"/>
</dbReference>
<name>B3RQJ8_TRIAD</name>
<dbReference type="SMART" id="SM00295">
    <property type="entry name" value="B41"/>
    <property type="match status" value="1"/>
</dbReference>
<dbReference type="InterPro" id="IPR018980">
    <property type="entry name" value="FERM_PH-like_C"/>
</dbReference>
<dbReference type="SMART" id="SM00194">
    <property type="entry name" value="PTPc"/>
    <property type="match status" value="1"/>
</dbReference>
<dbReference type="InterPro" id="IPR000387">
    <property type="entry name" value="Tyr_Pase_dom"/>
</dbReference>
<keyword evidence="13" id="KW-1185">Reference proteome</keyword>
<accession>B3RQJ8</accession>
<dbReference type="STRING" id="10228.B3RQJ8"/>
<dbReference type="CTD" id="6752467"/>
<dbReference type="InterPro" id="IPR000242">
    <property type="entry name" value="PTP_cat"/>
</dbReference>
<evidence type="ECO:0000256" key="4">
    <source>
        <dbReference type="ARBA" id="ARBA00022490"/>
    </source>
</evidence>
<evidence type="ECO:0000256" key="6">
    <source>
        <dbReference type="ARBA" id="ARBA00022912"/>
    </source>
</evidence>
<evidence type="ECO:0000313" key="13">
    <source>
        <dbReference type="Proteomes" id="UP000009022"/>
    </source>
</evidence>
<dbReference type="GO" id="GO:0004725">
    <property type="term" value="F:protein tyrosine phosphatase activity"/>
    <property type="evidence" value="ECO:0000318"/>
    <property type="project" value="GO_Central"/>
</dbReference>
<protein>
    <recommendedName>
        <fullName evidence="3">protein-tyrosine-phosphatase</fullName>
        <ecNumber evidence="3">3.1.3.48</ecNumber>
    </recommendedName>
</protein>
<dbReference type="InParanoid" id="B3RQJ8"/>
<dbReference type="PROSITE" id="PS50057">
    <property type="entry name" value="FERM_3"/>
    <property type="match status" value="1"/>
</dbReference>
<dbReference type="PRINTS" id="PR00935">
    <property type="entry name" value="BAND41"/>
</dbReference>
<dbReference type="EC" id="3.1.3.48" evidence="3"/>
<dbReference type="Pfam" id="PF00102">
    <property type="entry name" value="Y_phosphatase"/>
    <property type="match status" value="2"/>
</dbReference>
<dbReference type="AlphaFoldDB" id="B3RQJ8"/>
<dbReference type="SUPFAM" id="SSF50729">
    <property type="entry name" value="PH domain-like"/>
    <property type="match status" value="1"/>
</dbReference>
<dbReference type="InterPro" id="IPR018979">
    <property type="entry name" value="FERM_N"/>
</dbReference>
<organism evidence="12 13">
    <name type="scientific">Trichoplax adhaerens</name>
    <name type="common">Trichoplax reptans</name>
    <dbReference type="NCBI Taxonomy" id="10228"/>
    <lineage>
        <taxon>Eukaryota</taxon>
        <taxon>Metazoa</taxon>
        <taxon>Placozoa</taxon>
        <taxon>Uniplacotomia</taxon>
        <taxon>Trichoplacea</taxon>
        <taxon>Trichoplacidae</taxon>
        <taxon>Trichoplax</taxon>
    </lineage>
</organism>
<dbReference type="SUPFAM" id="SSF47031">
    <property type="entry name" value="Second domain of FERM"/>
    <property type="match status" value="1"/>
</dbReference>
<sequence>MSAVIINRQFNTTIIELVSTARRDTNYDQNRSRKYFEKRQALGEQLLREVFKSQDIVETDYFGLTYYHPKAQTYLWLEPKKLLRKQIKGKTPHSAWFRVKFFIRPDNLLEELTRYLFYQQIRNDVKDGRLRVPQDKLAVVGAFIIQAELGDYDENYHLSGYLKDTQVIPDQTEADETEIARIHKSLRGQSPAEVERNLLAVVSKFRTYGGVSSSVREAYVGVITLWTLPGGIAIERKDKQLEILGWTSIKELRFKGKIFHVVMEKEPGQYSCRNFRFPTYRACKAIWKLCIEYIGFYRSKKENADRSWFNTIQRKLRSESMFEYCGRNYGEVYRDKSLRRPNKATVNRFVLQLQFNAVLNLLNFIARVDGIYDVRPRTQSLRIKSPEQSPGPSSPRSSRRNSTGGISNDTNEPSGKSSTNASKLDGESFVDNPTEPRNTCEKSITELKKLIETKEIFIVYKDVITSKESFTYVEGRKKKNSPKNRYRDILPYDQTRVILSTPANDYINASLVNMQIQSLNITNSYICSQGPLINTVNDFWQSKCYHYWPENGPPTKYGNYKVKLTSESEKTESVVREFELSLGKESRIVKQIQYIGWPDHDVPDSYEDFIRFVQYVNSCRSQPDIPVTVHCSAGVGRSGCFMAMETAFCKLKGSEAIDILQILKKMREQRGLLIQTPDQFAFVCKAIVHAYDRCSRDLEFLSQNTYLLPLRI</sequence>
<keyword evidence="7" id="KW-0206">Cytoskeleton</keyword>
<evidence type="ECO:0000256" key="5">
    <source>
        <dbReference type="ARBA" id="ARBA00022801"/>
    </source>
</evidence>